<name>A0ABD2Z6X4_9GENT</name>
<keyword evidence="2" id="KW-1185">Reference proteome</keyword>
<evidence type="ECO:0000313" key="2">
    <source>
        <dbReference type="Proteomes" id="UP001630127"/>
    </source>
</evidence>
<dbReference type="PANTHER" id="PTHR47719:SF2">
    <property type="entry name" value="SKP1-INTERACTING PARTNER 15"/>
    <property type="match status" value="1"/>
</dbReference>
<sequence>MIALLPSHRSHAHSQLSPYTALHLFDPLSDQWLRFPLNFLSFPSLIPITSSHGLLYLWASFPIFPNVGLNNNKTLIICNPLTRQFKAFPQLGSACSRHGFVLIGASLGQVLILTELATLYSTSNSWLKFSSNLLSKQRSSILIENFILARCDMGSSWRSHACLTILILRLDLESWEWDELGRMPPKMYRVFQDSSKFKVFGGGIRFVFLLKGLEDWCFGSILRSMGVKRLSGGGLMVSRETEIGFAGVC</sequence>
<organism evidence="1 2">
    <name type="scientific">Cinchona calisaya</name>
    <dbReference type="NCBI Taxonomy" id="153742"/>
    <lineage>
        <taxon>Eukaryota</taxon>
        <taxon>Viridiplantae</taxon>
        <taxon>Streptophyta</taxon>
        <taxon>Embryophyta</taxon>
        <taxon>Tracheophyta</taxon>
        <taxon>Spermatophyta</taxon>
        <taxon>Magnoliopsida</taxon>
        <taxon>eudicotyledons</taxon>
        <taxon>Gunneridae</taxon>
        <taxon>Pentapetalae</taxon>
        <taxon>asterids</taxon>
        <taxon>lamiids</taxon>
        <taxon>Gentianales</taxon>
        <taxon>Rubiaceae</taxon>
        <taxon>Cinchonoideae</taxon>
        <taxon>Cinchoneae</taxon>
        <taxon>Cinchona</taxon>
    </lineage>
</organism>
<comment type="caution">
    <text evidence="1">The sequence shown here is derived from an EMBL/GenBank/DDBJ whole genome shotgun (WGS) entry which is preliminary data.</text>
</comment>
<dbReference type="Proteomes" id="UP001630127">
    <property type="component" value="Unassembled WGS sequence"/>
</dbReference>
<dbReference type="PANTHER" id="PTHR47719">
    <property type="entry name" value="SKP1-INTERACTING PARTNER 15"/>
    <property type="match status" value="1"/>
</dbReference>
<evidence type="ECO:0008006" key="3">
    <source>
        <dbReference type="Google" id="ProtNLM"/>
    </source>
</evidence>
<gene>
    <name evidence="1" type="ORF">ACH5RR_026574</name>
</gene>
<dbReference type="AlphaFoldDB" id="A0ABD2Z6X4"/>
<reference evidence="1 2" key="1">
    <citation type="submission" date="2024-11" db="EMBL/GenBank/DDBJ databases">
        <title>A near-complete genome assembly of Cinchona calisaya.</title>
        <authorList>
            <person name="Lian D.C."/>
            <person name="Zhao X.W."/>
            <person name="Wei L."/>
        </authorList>
    </citation>
    <scope>NUCLEOTIDE SEQUENCE [LARGE SCALE GENOMIC DNA]</scope>
    <source>
        <tissue evidence="1">Nenye</tissue>
    </source>
</reference>
<evidence type="ECO:0000313" key="1">
    <source>
        <dbReference type="EMBL" id="KAL3513857.1"/>
    </source>
</evidence>
<dbReference type="EMBL" id="JBJUIK010000011">
    <property type="protein sequence ID" value="KAL3513857.1"/>
    <property type="molecule type" value="Genomic_DNA"/>
</dbReference>
<protein>
    <recommendedName>
        <fullName evidence="3">F-box/kelch-repeat protein</fullName>
    </recommendedName>
</protein>
<dbReference type="InterPro" id="IPR015915">
    <property type="entry name" value="Kelch-typ_b-propeller"/>
</dbReference>
<proteinExistence type="predicted"/>
<dbReference type="SUPFAM" id="SSF117281">
    <property type="entry name" value="Kelch motif"/>
    <property type="match status" value="1"/>
</dbReference>
<accession>A0ABD2Z6X4</accession>